<feature type="transmembrane region" description="Helical" evidence="1">
    <location>
        <begin position="119"/>
        <end position="139"/>
    </location>
</feature>
<dbReference type="AlphaFoldDB" id="A0A6M6JEG5"/>
<accession>A0A6M6JEG5</accession>
<feature type="transmembrane region" description="Helical" evidence="1">
    <location>
        <begin position="84"/>
        <end position="107"/>
    </location>
</feature>
<reference evidence="2 3" key="1">
    <citation type="submission" date="2020-05" db="EMBL/GenBank/DDBJ databases">
        <authorList>
            <person name="Mo P."/>
        </authorList>
    </citation>
    <scope>NUCLEOTIDE SEQUENCE [LARGE SCALE GENOMIC DNA]</scope>
    <source>
        <strain evidence="2 3">Gen01</strain>
    </source>
</reference>
<gene>
    <name evidence="2" type="ORF">HOP40_11410</name>
</gene>
<feature type="transmembrane region" description="Helical" evidence="1">
    <location>
        <begin position="145"/>
        <end position="166"/>
    </location>
</feature>
<name>A0A6M6JEG5_9PSEU</name>
<organism evidence="2 3">
    <name type="scientific">Pseudonocardia broussonetiae</name>
    <dbReference type="NCBI Taxonomy" id="2736640"/>
    <lineage>
        <taxon>Bacteria</taxon>
        <taxon>Bacillati</taxon>
        <taxon>Actinomycetota</taxon>
        <taxon>Actinomycetes</taxon>
        <taxon>Pseudonocardiales</taxon>
        <taxon>Pseudonocardiaceae</taxon>
        <taxon>Pseudonocardia</taxon>
    </lineage>
</organism>
<evidence type="ECO:0000313" key="3">
    <source>
        <dbReference type="Proteomes" id="UP000505377"/>
    </source>
</evidence>
<feature type="transmembrane region" description="Helical" evidence="1">
    <location>
        <begin position="37"/>
        <end position="56"/>
    </location>
</feature>
<proteinExistence type="predicted"/>
<sequence length="175" mass="17975">MTPHDPPPQPPGRPRFEFRQRPSEAVARRARVVDASFALWTAAAVLGVVAGLVLLLDLDGVTASVRAVVDRDFPNETPVTRDRAVAAAAAVLVGGALLVGVLTALAAAAMRSGRGGARVVLALLLAVTVVEIVLALGVVPPAVVALLAAGAVLGLVAAVLMLLPAAHRWFAARRR</sequence>
<dbReference type="Proteomes" id="UP000505377">
    <property type="component" value="Chromosome"/>
</dbReference>
<evidence type="ECO:0000313" key="2">
    <source>
        <dbReference type="EMBL" id="QJY46338.1"/>
    </source>
</evidence>
<keyword evidence="1" id="KW-0472">Membrane</keyword>
<keyword evidence="1" id="KW-0812">Transmembrane</keyword>
<protein>
    <submittedName>
        <fullName evidence="2">Uncharacterized protein</fullName>
    </submittedName>
</protein>
<keyword evidence="1" id="KW-1133">Transmembrane helix</keyword>
<evidence type="ECO:0000256" key="1">
    <source>
        <dbReference type="SAM" id="Phobius"/>
    </source>
</evidence>
<keyword evidence="3" id="KW-1185">Reference proteome</keyword>
<dbReference type="RefSeq" id="WP_172157504.1">
    <property type="nucleotide sequence ID" value="NZ_CP053564.1"/>
</dbReference>
<dbReference type="EMBL" id="CP053564">
    <property type="protein sequence ID" value="QJY46338.1"/>
    <property type="molecule type" value="Genomic_DNA"/>
</dbReference>
<dbReference type="KEGG" id="pbro:HOP40_11410"/>